<dbReference type="RefSeq" id="XP_008076930.1">
    <property type="nucleotide sequence ID" value="XM_008078739.1"/>
</dbReference>
<dbReference type="GO" id="GO:0016747">
    <property type="term" value="F:acyltransferase activity, transferring groups other than amino-acyl groups"/>
    <property type="evidence" value="ECO:0007669"/>
    <property type="project" value="InterPro"/>
</dbReference>
<dbReference type="InterPro" id="IPR000073">
    <property type="entry name" value="AB_hydrolase_1"/>
</dbReference>
<dbReference type="OrthoDB" id="9972683at2759"/>
<dbReference type="EMBL" id="KE145353">
    <property type="protein sequence ID" value="EPE36112.1"/>
    <property type="molecule type" value="Genomic_DNA"/>
</dbReference>
<comment type="similarity">
    <text evidence="1">Belongs to the AB hydrolase superfamily. MetX family.</text>
</comment>
<evidence type="ECO:0000256" key="1">
    <source>
        <dbReference type="ARBA" id="ARBA00006886"/>
    </source>
</evidence>
<dbReference type="PIRSF" id="PIRSF000443">
    <property type="entry name" value="Homoser_Ac_trans"/>
    <property type="match status" value="1"/>
</dbReference>
<evidence type="ECO:0000259" key="3">
    <source>
        <dbReference type="Pfam" id="PF00561"/>
    </source>
</evidence>
<protein>
    <submittedName>
        <fullName evidence="4">Alpha/beta-Hydrolase</fullName>
    </submittedName>
</protein>
<dbReference type="InterPro" id="IPR029058">
    <property type="entry name" value="AB_hydrolase_fold"/>
</dbReference>
<feature type="domain" description="AB hydrolase-1" evidence="3">
    <location>
        <begin position="47"/>
        <end position="192"/>
    </location>
</feature>
<evidence type="ECO:0000313" key="4">
    <source>
        <dbReference type="EMBL" id="EPE36112.1"/>
    </source>
</evidence>
<organism evidence="4 5">
    <name type="scientific">Glarea lozoyensis (strain ATCC 20868 / MF5171)</name>
    <dbReference type="NCBI Taxonomy" id="1116229"/>
    <lineage>
        <taxon>Eukaryota</taxon>
        <taxon>Fungi</taxon>
        <taxon>Dikarya</taxon>
        <taxon>Ascomycota</taxon>
        <taxon>Pezizomycotina</taxon>
        <taxon>Leotiomycetes</taxon>
        <taxon>Helotiales</taxon>
        <taxon>Helotiaceae</taxon>
        <taxon>Glarea</taxon>
    </lineage>
</organism>
<feature type="active site" description="Nucleophile" evidence="2">
    <location>
        <position position="125"/>
    </location>
</feature>
<dbReference type="PANTHER" id="PTHR32268:SF15">
    <property type="entry name" value="HOMOSERINE ACETYLTRANSFERASE FAMILY PROTEIN (AFU_ORTHOLOGUE AFUA_1G15350)"/>
    <property type="match status" value="1"/>
</dbReference>
<dbReference type="OMA" id="KLGDWEL"/>
<dbReference type="Proteomes" id="UP000016922">
    <property type="component" value="Unassembled WGS sequence"/>
</dbReference>
<accession>S3DCG1</accession>
<reference evidence="4 5" key="1">
    <citation type="journal article" date="2013" name="BMC Genomics">
        <title>Genomics-driven discovery of the pneumocandin biosynthetic gene cluster in the fungus Glarea lozoyensis.</title>
        <authorList>
            <person name="Chen L."/>
            <person name="Yue Q."/>
            <person name="Zhang X."/>
            <person name="Xiang M."/>
            <person name="Wang C."/>
            <person name="Li S."/>
            <person name="Che Y."/>
            <person name="Ortiz-Lopez F.J."/>
            <person name="Bills G.F."/>
            <person name="Liu X."/>
            <person name="An Z."/>
        </authorList>
    </citation>
    <scope>NUCLEOTIDE SEQUENCE [LARGE SCALE GENOMIC DNA]</scope>
    <source>
        <strain evidence="5">ATCC 20868 / MF5171</strain>
    </source>
</reference>
<dbReference type="GO" id="GO:0016787">
    <property type="term" value="F:hydrolase activity"/>
    <property type="evidence" value="ECO:0007669"/>
    <property type="project" value="UniProtKB-KW"/>
</dbReference>
<dbReference type="HOGENOM" id="CLU_028760_2_0_1"/>
<feature type="active site" evidence="2">
    <location>
        <position position="296"/>
    </location>
</feature>
<dbReference type="KEGG" id="glz:GLAREA_05450"/>
<dbReference type="GeneID" id="19464504"/>
<dbReference type="InterPro" id="IPR008220">
    <property type="entry name" value="HAT_MetX-like"/>
</dbReference>
<dbReference type="PANTHER" id="PTHR32268">
    <property type="entry name" value="HOMOSERINE O-ACETYLTRANSFERASE"/>
    <property type="match status" value="1"/>
</dbReference>
<evidence type="ECO:0000256" key="2">
    <source>
        <dbReference type="PIRSR" id="PIRSR000443-1"/>
    </source>
</evidence>
<gene>
    <name evidence="4" type="ORF">GLAREA_05450</name>
</gene>
<feature type="active site" evidence="2">
    <location>
        <position position="327"/>
    </location>
</feature>
<keyword evidence="5" id="KW-1185">Reference proteome</keyword>
<dbReference type="Gene3D" id="3.40.50.1820">
    <property type="entry name" value="alpha/beta hydrolase"/>
    <property type="match status" value="1"/>
</dbReference>
<name>S3DCG1_GLAL2</name>
<evidence type="ECO:0000313" key="5">
    <source>
        <dbReference type="Proteomes" id="UP000016922"/>
    </source>
</evidence>
<dbReference type="Pfam" id="PF00561">
    <property type="entry name" value="Abhydrolase_1"/>
    <property type="match status" value="1"/>
</dbReference>
<sequence length="351" mass="39045">MSGVETFKLGDWKLQSGETLPDAHIAYKTFGDAKSPVIIYPSWYSICNHAIADNEWLIGENQVLNPRKYFIVVTALFGNGQSTSPSNSNIKPWPKVTFFDNVSAQHKLITKHLGIEHARAVIGWSMGAGQTYQWATTYPTFMDICVPFCGSAKTSLHNQVFLEGVKSALLAARKNPSAGVCKNTALSAGETYRTWSEEETSVGLKALGRVYAGWGFSQAFYREKLHESVLGFKNLEDFMVNFWEKWALSKDPENMLAMLETWQAGDCSNQAPYDGDFTAAMQAIQCKMLVLPAKTDLYFPPEDSEIEVQSMKTGVGKLEVFPSIWGHWAGGPGDSKDDVKWLNQKLKEIGL</sequence>
<dbReference type="SUPFAM" id="SSF53474">
    <property type="entry name" value="alpha/beta-Hydrolases"/>
    <property type="match status" value="1"/>
</dbReference>
<dbReference type="eggNOG" id="ENOG502QVPA">
    <property type="taxonomic scope" value="Eukaryota"/>
</dbReference>
<proteinExistence type="inferred from homology"/>
<dbReference type="STRING" id="1116229.S3DCG1"/>
<dbReference type="NCBIfam" id="NF005757">
    <property type="entry name" value="PRK07581.1"/>
    <property type="match status" value="1"/>
</dbReference>
<keyword evidence="4" id="KW-0378">Hydrolase</keyword>
<dbReference type="AlphaFoldDB" id="S3DCG1"/>